<dbReference type="KEGG" id="hyh:D3Y59_03295"/>
<evidence type="ECO:0000313" key="2">
    <source>
        <dbReference type="EMBL" id="AYA36172.1"/>
    </source>
</evidence>
<sequence>MTSTAVATEALVCECRITRPLLLYASITGLALAFLLGLVGVMLLSGAFSQTGETDLGPGLLVLLVALPGLVLMWRLLLRAQPQYQATLAGGVLELVPLGRAARQNASAYRIELSNISGYVRTYQANALFLRLHLAGKQVLRLVAEPRPVRLPAEAPWVGLEAVADQLIAQLHAGQGAGASLERPNFFQGVVGHVLAGFCAVGFLLGIGLLLAPGVDWTQGSRLLVFSSMYLSVYAANRRKTAARP</sequence>
<gene>
    <name evidence="2" type="ORF">D3Y59_03295</name>
</gene>
<dbReference type="Proteomes" id="UP000262802">
    <property type="component" value="Chromosome"/>
</dbReference>
<name>A0A3B7QXU1_9BACT</name>
<evidence type="ECO:0000256" key="1">
    <source>
        <dbReference type="SAM" id="Phobius"/>
    </source>
</evidence>
<organism evidence="2 3">
    <name type="scientific">Hymenobacter oligotrophus</name>
    <dbReference type="NCBI Taxonomy" id="2319843"/>
    <lineage>
        <taxon>Bacteria</taxon>
        <taxon>Pseudomonadati</taxon>
        <taxon>Bacteroidota</taxon>
        <taxon>Cytophagia</taxon>
        <taxon>Cytophagales</taxon>
        <taxon>Hymenobacteraceae</taxon>
        <taxon>Hymenobacter</taxon>
    </lineage>
</organism>
<keyword evidence="1" id="KW-0472">Membrane</keyword>
<protein>
    <submittedName>
        <fullName evidence="2">Uncharacterized protein</fullName>
    </submittedName>
</protein>
<reference evidence="2 3" key="1">
    <citation type="submission" date="2018-09" db="EMBL/GenBank/DDBJ databases">
        <title>Hymenobacter medium sp. nov., isolated from R2A medium.</title>
        <authorList>
            <person name="Yingchao G."/>
        </authorList>
    </citation>
    <scope>NUCLEOTIDE SEQUENCE [LARGE SCALE GENOMIC DNA]</scope>
    <source>
        <strain evidence="3">sh-6</strain>
    </source>
</reference>
<evidence type="ECO:0000313" key="3">
    <source>
        <dbReference type="Proteomes" id="UP000262802"/>
    </source>
</evidence>
<dbReference type="RefSeq" id="WP_119443759.1">
    <property type="nucleotide sequence ID" value="NZ_CP032317.1"/>
</dbReference>
<dbReference type="EMBL" id="CP032317">
    <property type="protein sequence ID" value="AYA36172.1"/>
    <property type="molecule type" value="Genomic_DNA"/>
</dbReference>
<dbReference type="AlphaFoldDB" id="A0A3B7QXU1"/>
<proteinExistence type="predicted"/>
<keyword evidence="3" id="KW-1185">Reference proteome</keyword>
<feature type="transmembrane region" description="Helical" evidence="1">
    <location>
        <begin position="217"/>
        <end position="236"/>
    </location>
</feature>
<keyword evidence="1" id="KW-0812">Transmembrane</keyword>
<keyword evidence="1" id="KW-1133">Transmembrane helix</keyword>
<dbReference type="OrthoDB" id="9554325at2"/>
<feature type="transmembrane region" description="Helical" evidence="1">
    <location>
        <begin position="56"/>
        <end position="78"/>
    </location>
</feature>
<feature type="transmembrane region" description="Helical" evidence="1">
    <location>
        <begin position="190"/>
        <end position="211"/>
    </location>
</feature>
<feature type="transmembrane region" description="Helical" evidence="1">
    <location>
        <begin position="21"/>
        <end position="44"/>
    </location>
</feature>
<accession>A0A3B7QXU1</accession>